<gene>
    <name evidence="1" type="ORF">QQZ08_010820</name>
</gene>
<evidence type="ECO:0000313" key="2">
    <source>
        <dbReference type="Proteomes" id="UP001498421"/>
    </source>
</evidence>
<name>A0ABR1HF65_9HYPO</name>
<evidence type="ECO:0000313" key="1">
    <source>
        <dbReference type="EMBL" id="KAK7419570.1"/>
    </source>
</evidence>
<protein>
    <submittedName>
        <fullName evidence="1">Uncharacterized protein</fullName>
    </submittedName>
</protein>
<accession>A0ABR1HF65</accession>
<keyword evidence="2" id="KW-1185">Reference proteome</keyword>
<dbReference type="EMBL" id="JAZAVK010000148">
    <property type="protein sequence ID" value="KAK7419570.1"/>
    <property type="molecule type" value="Genomic_DNA"/>
</dbReference>
<sequence>MLQRRETTKYTLELKGVFVGTIKAVGDMWLNPPEPGIDRDAVWQTLAHEHIKQGTAESSEPYLGGYTLREAFGRLMLGDIWRNGQQRVEARADEQDVDSVYKFLDTGDLYWTHQTIWGMMSNRRFFVTETGLMGIGHMDTQPGEEVWVFHGGNCPFTVNPRADGRKDDYKYDFGGRCYVQGVMNGEAFEHGEETRTATIY</sequence>
<reference evidence="1 2" key="1">
    <citation type="journal article" date="2025" name="Microbiol. Resour. Announc.">
        <title>Draft genome sequences for Neonectria magnoliae and Neonectria punicea, canker pathogens of Liriodendron tulipifera and Acer saccharum in West Virginia.</title>
        <authorList>
            <person name="Petronek H.M."/>
            <person name="Kasson M.T."/>
            <person name="Metheny A.M."/>
            <person name="Stauder C.M."/>
            <person name="Lovett B."/>
            <person name="Lynch S.C."/>
            <person name="Garnas J.R."/>
            <person name="Kasson L.R."/>
            <person name="Stajich J.E."/>
        </authorList>
    </citation>
    <scope>NUCLEOTIDE SEQUENCE [LARGE SCALE GENOMIC DNA]</scope>
    <source>
        <strain evidence="1 2">NRRL 64651</strain>
    </source>
</reference>
<dbReference type="InterPro" id="IPR052895">
    <property type="entry name" value="HetReg/Transcr_Mod"/>
</dbReference>
<dbReference type="Proteomes" id="UP001498421">
    <property type="component" value="Unassembled WGS sequence"/>
</dbReference>
<organism evidence="1 2">
    <name type="scientific">Neonectria magnoliae</name>
    <dbReference type="NCBI Taxonomy" id="2732573"/>
    <lineage>
        <taxon>Eukaryota</taxon>
        <taxon>Fungi</taxon>
        <taxon>Dikarya</taxon>
        <taxon>Ascomycota</taxon>
        <taxon>Pezizomycotina</taxon>
        <taxon>Sordariomycetes</taxon>
        <taxon>Hypocreomycetidae</taxon>
        <taxon>Hypocreales</taxon>
        <taxon>Nectriaceae</taxon>
        <taxon>Neonectria</taxon>
    </lineage>
</organism>
<proteinExistence type="predicted"/>
<comment type="caution">
    <text evidence="1">The sequence shown here is derived from an EMBL/GenBank/DDBJ whole genome shotgun (WGS) entry which is preliminary data.</text>
</comment>
<dbReference type="Pfam" id="PF26639">
    <property type="entry name" value="Het-6_barrel"/>
    <property type="match status" value="1"/>
</dbReference>
<dbReference type="PANTHER" id="PTHR24148:SF64">
    <property type="entry name" value="HETEROKARYON INCOMPATIBILITY DOMAIN-CONTAINING PROTEIN"/>
    <property type="match status" value="1"/>
</dbReference>
<dbReference type="PANTHER" id="PTHR24148">
    <property type="entry name" value="ANKYRIN REPEAT DOMAIN-CONTAINING PROTEIN 39 HOMOLOG-RELATED"/>
    <property type="match status" value="1"/>
</dbReference>